<proteinExistence type="predicted"/>
<protein>
    <submittedName>
        <fullName evidence="2">Uncharacterized protein</fullName>
    </submittedName>
</protein>
<evidence type="ECO:0000256" key="1">
    <source>
        <dbReference type="SAM" id="MobiDB-lite"/>
    </source>
</evidence>
<accession>L9LEP9</accession>
<dbReference type="EMBL" id="KB320428">
    <property type="protein sequence ID" value="ELW72277.1"/>
    <property type="molecule type" value="Genomic_DNA"/>
</dbReference>
<evidence type="ECO:0000313" key="2">
    <source>
        <dbReference type="EMBL" id="ELW72277.1"/>
    </source>
</evidence>
<feature type="region of interest" description="Disordered" evidence="1">
    <location>
        <begin position="1"/>
        <end position="44"/>
    </location>
</feature>
<reference evidence="3" key="2">
    <citation type="journal article" date="2013" name="Nat. Commun.">
        <title>Genome of the Chinese tree shrew.</title>
        <authorList>
            <person name="Fan Y."/>
            <person name="Huang Z.Y."/>
            <person name="Cao C.C."/>
            <person name="Chen C.S."/>
            <person name="Chen Y.X."/>
            <person name="Fan D.D."/>
            <person name="He J."/>
            <person name="Hou H.L."/>
            <person name="Hu L."/>
            <person name="Hu X.T."/>
            <person name="Jiang X.T."/>
            <person name="Lai R."/>
            <person name="Lang Y.S."/>
            <person name="Liang B."/>
            <person name="Liao S.G."/>
            <person name="Mu D."/>
            <person name="Ma Y.Y."/>
            <person name="Niu Y.Y."/>
            <person name="Sun X.Q."/>
            <person name="Xia J.Q."/>
            <person name="Xiao J."/>
            <person name="Xiong Z.Q."/>
            <person name="Xu L."/>
            <person name="Yang L."/>
            <person name="Zhang Y."/>
            <person name="Zhao W."/>
            <person name="Zhao X.D."/>
            <person name="Zheng Y.T."/>
            <person name="Zhou J.M."/>
            <person name="Zhu Y.B."/>
            <person name="Zhang G.J."/>
            <person name="Wang J."/>
            <person name="Yao Y.G."/>
        </authorList>
    </citation>
    <scope>NUCLEOTIDE SEQUENCE [LARGE SCALE GENOMIC DNA]</scope>
</reference>
<dbReference type="AlphaFoldDB" id="L9LEP9"/>
<dbReference type="Proteomes" id="UP000011518">
    <property type="component" value="Unassembled WGS sequence"/>
</dbReference>
<keyword evidence="3" id="KW-1185">Reference proteome</keyword>
<sequence>MAVVAAAVVGPVQAPRAQHGPPTPPPGSRPDPAQQRRQALCRPPGSCAIPTQVLRSQGSAPRSAACPGLCVTPGPAAWPQGLSLCMAAGTACDSWAYAWPPGMRLHQNEAENKD</sequence>
<evidence type="ECO:0000313" key="3">
    <source>
        <dbReference type="Proteomes" id="UP000011518"/>
    </source>
</evidence>
<organism evidence="2 3">
    <name type="scientific">Tupaia chinensis</name>
    <name type="common">Chinese tree shrew</name>
    <name type="synonym">Tupaia belangeri chinensis</name>
    <dbReference type="NCBI Taxonomy" id="246437"/>
    <lineage>
        <taxon>Eukaryota</taxon>
        <taxon>Metazoa</taxon>
        <taxon>Chordata</taxon>
        <taxon>Craniata</taxon>
        <taxon>Vertebrata</taxon>
        <taxon>Euteleostomi</taxon>
        <taxon>Mammalia</taxon>
        <taxon>Eutheria</taxon>
        <taxon>Euarchontoglires</taxon>
        <taxon>Scandentia</taxon>
        <taxon>Tupaiidae</taxon>
        <taxon>Tupaia</taxon>
    </lineage>
</organism>
<dbReference type="InParanoid" id="L9LEP9"/>
<reference evidence="3" key="1">
    <citation type="submission" date="2012-07" db="EMBL/GenBank/DDBJ databases">
        <title>Genome of the Chinese tree shrew, a rising model animal genetically related to primates.</title>
        <authorList>
            <person name="Zhang G."/>
            <person name="Fan Y."/>
            <person name="Yao Y."/>
            <person name="Huang Z."/>
        </authorList>
    </citation>
    <scope>NUCLEOTIDE SEQUENCE [LARGE SCALE GENOMIC DNA]</scope>
</reference>
<name>L9LEP9_TUPCH</name>
<gene>
    <name evidence="2" type="ORF">TREES_T100019132</name>
</gene>